<dbReference type="STRING" id="217511.GCA_001463845_03535"/>
<accession>Q0G1T6</accession>
<dbReference type="SUPFAM" id="SSF53448">
    <property type="entry name" value="Nucleotide-diphospho-sugar transferases"/>
    <property type="match status" value="1"/>
</dbReference>
<organism evidence="3 4">
    <name type="scientific">Fulvimarina pelagi HTCC2506</name>
    <dbReference type="NCBI Taxonomy" id="314231"/>
    <lineage>
        <taxon>Bacteria</taxon>
        <taxon>Pseudomonadati</taxon>
        <taxon>Pseudomonadota</taxon>
        <taxon>Alphaproteobacteria</taxon>
        <taxon>Hyphomicrobiales</taxon>
        <taxon>Aurantimonadaceae</taxon>
        <taxon>Fulvimarina</taxon>
    </lineage>
</organism>
<feature type="domain" description="CBS" evidence="2">
    <location>
        <begin position="1"/>
        <end position="58"/>
    </location>
</feature>
<keyword evidence="1" id="KW-0129">CBS domain</keyword>
<evidence type="ECO:0000259" key="2">
    <source>
        <dbReference type="PROSITE" id="PS51371"/>
    </source>
</evidence>
<dbReference type="CDD" id="cd06426">
    <property type="entry name" value="NTP_transferase_like_2"/>
    <property type="match status" value="1"/>
</dbReference>
<dbReference type="RefSeq" id="WP_007067543.1">
    <property type="nucleotide sequence ID" value="NZ_DS022272.1"/>
</dbReference>
<dbReference type="AlphaFoldDB" id="Q0G1T6"/>
<keyword evidence="4" id="KW-1185">Reference proteome</keyword>
<dbReference type="PANTHER" id="PTHR22572">
    <property type="entry name" value="SUGAR-1-PHOSPHATE GUANYL TRANSFERASE"/>
    <property type="match status" value="1"/>
</dbReference>
<dbReference type="Pfam" id="PF00483">
    <property type="entry name" value="NTP_transferase"/>
    <property type="match status" value="1"/>
</dbReference>
<dbReference type="Gene3D" id="3.10.580.10">
    <property type="entry name" value="CBS-domain"/>
    <property type="match status" value="1"/>
</dbReference>
<reference evidence="3 4" key="1">
    <citation type="journal article" date="2010" name="J. Bacteriol.">
        <title>Genome sequence of Fulvimarina pelagi HTCC2506T, a Mn(II)-oxidizing alphaproteobacterium possessing an aerobic anoxygenic photosynthetic gene cluster and Xanthorhodopsin.</title>
        <authorList>
            <person name="Kang I."/>
            <person name="Oh H.M."/>
            <person name="Lim S.I."/>
            <person name="Ferriera S."/>
            <person name="Giovannoni S.J."/>
            <person name="Cho J.C."/>
        </authorList>
    </citation>
    <scope>NUCLEOTIDE SEQUENCE [LARGE SCALE GENOMIC DNA]</scope>
    <source>
        <strain evidence="3 4">HTCC2506</strain>
    </source>
</reference>
<dbReference type="InterPro" id="IPR050486">
    <property type="entry name" value="Mannose-1P_guanyltransferase"/>
</dbReference>
<gene>
    <name evidence="3" type="ORF">FP2506_12049</name>
</gene>
<protein>
    <submittedName>
        <fullName evidence="3">Nucleotidyl transferase</fullName>
    </submittedName>
</protein>
<dbReference type="InterPro" id="IPR000644">
    <property type="entry name" value="CBS_dom"/>
</dbReference>
<dbReference type="GO" id="GO:0016740">
    <property type="term" value="F:transferase activity"/>
    <property type="evidence" value="ECO:0007669"/>
    <property type="project" value="UniProtKB-KW"/>
</dbReference>
<dbReference type="InterPro" id="IPR029044">
    <property type="entry name" value="Nucleotide-diphossugar_trans"/>
</dbReference>
<dbReference type="Pfam" id="PF00571">
    <property type="entry name" value="CBS"/>
    <property type="match status" value="2"/>
</dbReference>
<dbReference type="Gene3D" id="3.90.550.10">
    <property type="entry name" value="Spore Coat Polysaccharide Biosynthesis Protein SpsA, Chain A"/>
    <property type="match status" value="1"/>
</dbReference>
<dbReference type="Proteomes" id="UP000004310">
    <property type="component" value="Unassembled WGS sequence"/>
</dbReference>
<name>Q0G1T6_9HYPH</name>
<proteinExistence type="predicted"/>
<dbReference type="HOGENOM" id="CLU_045375_0_0_5"/>
<sequence>MLDIKQLCILEDATIREAIESIDHAGRQVAFVISSNGRLVAMVTDGDLRRGFLQGVSLEDPVNRIMQSDFISAPSRKDAARLMREKNVHHMPIIDADGFLFDVAFLDDFSTLQSRETEVILMAGGLGKRLRPLTETMPKPMLPVGGRPLLEIILRNFTDQGFRNFTICLNYMANVVRDYFGDGSAFDSSITYVQEEEALGTAGALTLLPERPSRPFIIMNGDLLTTLHFESVIRFHDEHLADATLCAREHLVQIPYGVVRSDDARLLSIEEKPTISQYVNAGIYVLSPNSLELLAYREHADMTQLFDRILERNMKAVVFPMREYWIDVGQIGDLQKARSDFRKE</sequence>
<dbReference type="InterPro" id="IPR046342">
    <property type="entry name" value="CBS_dom_sf"/>
</dbReference>
<dbReference type="PROSITE" id="PS51371">
    <property type="entry name" value="CBS"/>
    <property type="match status" value="1"/>
</dbReference>
<evidence type="ECO:0000256" key="1">
    <source>
        <dbReference type="PROSITE-ProRule" id="PRU00703"/>
    </source>
</evidence>
<dbReference type="eggNOG" id="COG0517">
    <property type="taxonomic scope" value="Bacteria"/>
</dbReference>
<evidence type="ECO:0000313" key="4">
    <source>
        <dbReference type="Proteomes" id="UP000004310"/>
    </source>
</evidence>
<dbReference type="eggNOG" id="COG1208">
    <property type="taxonomic scope" value="Bacteria"/>
</dbReference>
<dbReference type="EMBL" id="AATP01000004">
    <property type="protein sequence ID" value="EAU40995.1"/>
    <property type="molecule type" value="Genomic_DNA"/>
</dbReference>
<evidence type="ECO:0000313" key="3">
    <source>
        <dbReference type="EMBL" id="EAU40995.1"/>
    </source>
</evidence>
<keyword evidence="3" id="KW-0808">Transferase</keyword>
<comment type="caution">
    <text evidence="3">The sequence shown here is derived from an EMBL/GenBank/DDBJ whole genome shotgun (WGS) entry which is preliminary data.</text>
</comment>
<dbReference type="InterPro" id="IPR005835">
    <property type="entry name" value="NTP_transferase_dom"/>
</dbReference>
<dbReference type="SUPFAM" id="SSF54631">
    <property type="entry name" value="CBS-domain pair"/>
    <property type="match status" value="1"/>
</dbReference>